<dbReference type="GeneID" id="81208934"/>
<keyword evidence="1" id="KW-0812">Transmembrane</keyword>
<accession>A0ABD5T9C4</accession>
<dbReference type="RefSeq" id="WP_284062693.1">
    <property type="nucleotide sequence ID" value="NZ_CP126158.1"/>
</dbReference>
<dbReference type="Proteomes" id="UP001596443">
    <property type="component" value="Unassembled WGS sequence"/>
</dbReference>
<evidence type="ECO:0000313" key="2">
    <source>
        <dbReference type="EMBL" id="MFC6785875.1"/>
    </source>
</evidence>
<name>A0ABD5T9C4_9EURY</name>
<feature type="transmembrane region" description="Helical" evidence="1">
    <location>
        <begin position="34"/>
        <end position="53"/>
    </location>
</feature>
<evidence type="ECO:0000313" key="3">
    <source>
        <dbReference type="Proteomes" id="UP001596443"/>
    </source>
</evidence>
<keyword evidence="1" id="KW-1133">Transmembrane helix</keyword>
<sequence length="67" mass="7122">MNRLIALPLFGFLTVLTALYLTGSLDGVPFADRAAGLVLGLFAVVALIAGYSFGQGYRANDEEERAD</sequence>
<dbReference type="AlphaFoldDB" id="A0ABD5T9C4"/>
<gene>
    <name evidence="2" type="ORF">ACFQFD_07770</name>
</gene>
<comment type="caution">
    <text evidence="2">The sequence shown here is derived from an EMBL/GenBank/DDBJ whole genome shotgun (WGS) entry which is preliminary data.</text>
</comment>
<evidence type="ECO:0000256" key="1">
    <source>
        <dbReference type="SAM" id="Phobius"/>
    </source>
</evidence>
<proteinExistence type="predicted"/>
<keyword evidence="3" id="KW-1185">Reference proteome</keyword>
<protein>
    <submittedName>
        <fullName evidence="2">Uncharacterized protein</fullName>
    </submittedName>
</protein>
<organism evidence="2 3">
    <name type="scientific">Halobaculum halobium</name>
    <dbReference type="NCBI Taxonomy" id="3032281"/>
    <lineage>
        <taxon>Archaea</taxon>
        <taxon>Methanobacteriati</taxon>
        <taxon>Methanobacteriota</taxon>
        <taxon>Stenosarchaea group</taxon>
        <taxon>Halobacteria</taxon>
        <taxon>Halobacteriales</taxon>
        <taxon>Haloferacaceae</taxon>
        <taxon>Halobaculum</taxon>
    </lineage>
</organism>
<reference evidence="2 3" key="1">
    <citation type="journal article" date="2019" name="Int. J. Syst. Evol. Microbiol.">
        <title>The Global Catalogue of Microorganisms (GCM) 10K type strain sequencing project: providing services to taxonomists for standard genome sequencing and annotation.</title>
        <authorList>
            <consortium name="The Broad Institute Genomics Platform"/>
            <consortium name="The Broad Institute Genome Sequencing Center for Infectious Disease"/>
            <person name="Wu L."/>
            <person name="Ma J."/>
        </authorList>
    </citation>
    <scope>NUCLEOTIDE SEQUENCE [LARGE SCALE GENOMIC DNA]</scope>
    <source>
        <strain evidence="2 3">SYNS20</strain>
    </source>
</reference>
<dbReference type="EMBL" id="JBHSWX010000012">
    <property type="protein sequence ID" value="MFC6785875.1"/>
    <property type="molecule type" value="Genomic_DNA"/>
</dbReference>
<keyword evidence="1" id="KW-0472">Membrane</keyword>